<gene>
    <name evidence="10" type="ORF">TorRG33x02_154180</name>
</gene>
<evidence type="ECO:0000256" key="8">
    <source>
        <dbReference type="RuleBase" id="RU361233"/>
    </source>
</evidence>
<feature type="transmembrane region" description="Helical" evidence="8">
    <location>
        <begin position="60"/>
        <end position="81"/>
    </location>
</feature>
<dbReference type="PANTHER" id="PTHR33573:SF40">
    <property type="entry name" value="CASP-LIKE PROTEIN 4D2"/>
    <property type="match status" value="1"/>
</dbReference>
<protein>
    <recommendedName>
        <fullName evidence="8">CASP-like protein</fullName>
    </recommendedName>
</protein>
<evidence type="ECO:0000313" key="10">
    <source>
        <dbReference type="EMBL" id="PON88712.1"/>
    </source>
</evidence>
<evidence type="ECO:0000256" key="1">
    <source>
        <dbReference type="ARBA" id="ARBA00004651"/>
    </source>
</evidence>
<comment type="subunit">
    <text evidence="3 8">Homodimer and heterodimers.</text>
</comment>
<keyword evidence="11" id="KW-1185">Reference proteome</keyword>
<evidence type="ECO:0000256" key="4">
    <source>
        <dbReference type="ARBA" id="ARBA00022475"/>
    </source>
</evidence>
<evidence type="ECO:0000256" key="3">
    <source>
        <dbReference type="ARBA" id="ARBA00011489"/>
    </source>
</evidence>
<dbReference type="EMBL" id="JXTC01000102">
    <property type="protein sequence ID" value="PON88712.1"/>
    <property type="molecule type" value="Genomic_DNA"/>
</dbReference>
<evidence type="ECO:0000313" key="11">
    <source>
        <dbReference type="Proteomes" id="UP000237000"/>
    </source>
</evidence>
<dbReference type="Pfam" id="PF04535">
    <property type="entry name" value="CASP_dom"/>
    <property type="match status" value="1"/>
</dbReference>
<evidence type="ECO:0000256" key="5">
    <source>
        <dbReference type="ARBA" id="ARBA00022692"/>
    </source>
</evidence>
<comment type="caution">
    <text evidence="10">The sequence shown here is derived from an EMBL/GenBank/DDBJ whole genome shotgun (WGS) entry which is preliminary data.</text>
</comment>
<dbReference type="InParanoid" id="A0A2P5ET31"/>
<evidence type="ECO:0000259" key="9">
    <source>
        <dbReference type="Pfam" id="PF04535"/>
    </source>
</evidence>
<keyword evidence="7 8" id="KW-0472">Membrane</keyword>
<dbReference type="InterPro" id="IPR006702">
    <property type="entry name" value="CASP_dom"/>
</dbReference>
<keyword evidence="4 8" id="KW-1003">Cell membrane</keyword>
<comment type="similarity">
    <text evidence="2 8">Belongs to the Casparian strip membrane proteins (CASP) family.</text>
</comment>
<feature type="transmembrane region" description="Helical" evidence="8">
    <location>
        <begin position="93"/>
        <end position="115"/>
    </location>
</feature>
<evidence type="ECO:0000256" key="2">
    <source>
        <dbReference type="ARBA" id="ARBA00007651"/>
    </source>
</evidence>
<dbReference type="PANTHER" id="PTHR33573">
    <property type="entry name" value="CASP-LIKE PROTEIN 4A4"/>
    <property type="match status" value="1"/>
</dbReference>
<dbReference type="GO" id="GO:0005886">
    <property type="term" value="C:plasma membrane"/>
    <property type="evidence" value="ECO:0007669"/>
    <property type="project" value="UniProtKB-SubCell"/>
</dbReference>
<proteinExistence type="inferred from homology"/>
<comment type="subcellular location">
    <subcellularLocation>
        <location evidence="1 8">Cell membrane</location>
        <topology evidence="1 8">Multi-pass membrane protein</topology>
    </subcellularLocation>
</comment>
<feature type="domain" description="Casparian strip membrane protein" evidence="9">
    <location>
        <begin position="8"/>
        <end position="152"/>
    </location>
</feature>
<organism evidence="10 11">
    <name type="scientific">Trema orientale</name>
    <name type="common">Charcoal tree</name>
    <name type="synonym">Celtis orientalis</name>
    <dbReference type="NCBI Taxonomy" id="63057"/>
    <lineage>
        <taxon>Eukaryota</taxon>
        <taxon>Viridiplantae</taxon>
        <taxon>Streptophyta</taxon>
        <taxon>Embryophyta</taxon>
        <taxon>Tracheophyta</taxon>
        <taxon>Spermatophyta</taxon>
        <taxon>Magnoliopsida</taxon>
        <taxon>eudicotyledons</taxon>
        <taxon>Gunneridae</taxon>
        <taxon>Pentapetalae</taxon>
        <taxon>rosids</taxon>
        <taxon>fabids</taxon>
        <taxon>Rosales</taxon>
        <taxon>Cannabaceae</taxon>
        <taxon>Trema</taxon>
    </lineage>
</organism>
<accession>A0A2P5ET31</accession>
<keyword evidence="6 8" id="KW-1133">Transmembrane helix</keyword>
<evidence type="ECO:0000256" key="6">
    <source>
        <dbReference type="ARBA" id="ARBA00022989"/>
    </source>
</evidence>
<evidence type="ECO:0000256" key="7">
    <source>
        <dbReference type="ARBA" id="ARBA00023136"/>
    </source>
</evidence>
<sequence>MESTRFSRGLRIITLALRVTTIIFLLISLIILVTNVLRVPYGEDVQVETVHFYDVPGFKYMFYIIVIVIGYSTLQIIFILLQTNDVMSSDPNFLCVYYGEWASSILLVLGSVAGYSSTKEYQKWLADSASEYEAYFRKSYTAASMFLLAFLCTFTSSFIYSCALSNTLSSGLNVSKNSSKVNAVLEET</sequence>
<dbReference type="OrthoDB" id="685197at2759"/>
<dbReference type="Proteomes" id="UP000237000">
    <property type="component" value="Unassembled WGS sequence"/>
</dbReference>
<keyword evidence="5 8" id="KW-0812">Transmembrane</keyword>
<feature type="transmembrane region" description="Helical" evidence="8">
    <location>
        <begin position="140"/>
        <end position="160"/>
    </location>
</feature>
<name>A0A2P5ET31_TREOI</name>
<reference evidence="11" key="1">
    <citation type="submission" date="2016-06" db="EMBL/GenBank/DDBJ databases">
        <title>Parallel loss of symbiosis genes in relatives of nitrogen-fixing non-legume Parasponia.</title>
        <authorList>
            <person name="Van Velzen R."/>
            <person name="Holmer R."/>
            <person name="Bu F."/>
            <person name="Rutten L."/>
            <person name="Van Zeijl A."/>
            <person name="Liu W."/>
            <person name="Santuari L."/>
            <person name="Cao Q."/>
            <person name="Sharma T."/>
            <person name="Shen D."/>
            <person name="Roswanjaya Y."/>
            <person name="Wardhani T."/>
            <person name="Kalhor M.S."/>
            <person name="Jansen J."/>
            <person name="Van den Hoogen J."/>
            <person name="Gungor B."/>
            <person name="Hartog M."/>
            <person name="Hontelez J."/>
            <person name="Verver J."/>
            <person name="Yang W.-C."/>
            <person name="Schijlen E."/>
            <person name="Repin R."/>
            <person name="Schilthuizen M."/>
            <person name="Schranz E."/>
            <person name="Heidstra R."/>
            <person name="Miyata K."/>
            <person name="Fedorova E."/>
            <person name="Kohlen W."/>
            <person name="Bisseling T."/>
            <person name="Smit S."/>
            <person name="Geurts R."/>
        </authorList>
    </citation>
    <scope>NUCLEOTIDE SEQUENCE [LARGE SCALE GENOMIC DNA]</scope>
    <source>
        <strain evidence="11">cv. RG33-2</strain>
    </source>
</reference>
<feature type="transmembrane region" description="Helical" evidence="8">
    <location>
        <begin position="12"/>
        <end position="33"/>
    </location>
</feature>
<dbReference type="AlphaFoldDB" id="A0A2P5ET31"/>